<accession>A0A1T5KAI1</accession>
<dbReference type="PANTHER" id="PTHR30055:SF234">
    <property type="entry name" value="HTH-TYPE TRANSCRIPTIONAL REGULATOR BETI"/>
    <property type="match status" value="1"/>
</dbReference>
<name>A0A1T5KAI1_9MICO</name>
<dbReference type="SUPFAM" id="SSF46689">
    <property type="entry name" value="Homeodomain-like"/>
    <property type="match status" value="1"/>
</dbReference>
<protein>
    <submittedName>
        <fullName evidence="7">Transcriptional regulator, TetR family</fullName>
    </submittedName>
</protein>
<sequence length="201" mass="22181">METEPRASTATAHVLDALVHVIARDGLEAASIDGLAAELDVTVAELTTHFPSKDELLQAAMDHIIAGFRRRFEAMEAATPSVRDRFEQMCMALACVTDDGREAAIVWLWFAAKSTSNDAFAKNYQGAWKRLEERLEKVVAEIYPELHAGSESALLLATLDGIALARASEPPRMPPNRAAYLVENVLRRLDDRSLGAERYND</sequence>
<dbReference type="GO" id="GO:0000976">
    <property type="term" value="F:transcription cis-regulatory region binding"/>
    <property type="evidence" value="ECO:0007669"/>
    <property type="project" value="TreeGrafter"/>
</dbReference>
<gene>
    <name evidence="7" type="ORF">SAMN06309945_2063</name>
</gene>
<evidence type="ECO:0000256" key="5">
    <source>
        <dbReference type="PROSITE-ProRule" id="PRU00335"/>
    </source>
</evidence>
<evidence type="ECO:0000256" key="3">
    <source>
        <dbReference type="ARBA" id="ARBA00023125"/>
    </source>
</evidence>
<dbReference type="EMBL" id="FUZP01000002">
    <property type="protein sequence ID" value="SKC60671.1"/>
    <property type="molecule type" value="Genomic_DNA"/>
</dbReference>
<feature type="DNA-binding region" description="H-T-H motif" evidence="5">
    <location>
        <begin position="31"/>
        <end position="50"/>
    </location>
</feature>
<keyword evidence="8" id="KW-1185">Reference proteome</keyword>
<dbReference type="InterPro" id="IPR009057">
    <property type="entry name" value="Homeodomain-like_sf"/>
</dbReference>
<dbReference type="InterPro" id="IPR023772">
    <property type="entry name" value="DNA-bd_HTH_TetR-type_CS"/>
</dbReference>
<feature type="domain" description="HTH tetR-type" evidence="6">
    <location>
        <begin position="8"/>
        <end position="68"/>
    </location>
</feature>
<dbReference type="SUPFAM" id="SSF48498">
    <property type="entry name" value="Tetracyclin repressor-like, C-terminal domain"/>
    <property type="match status" value="1"/>
</dbReference>
<keyword evidence="2" id="KW-0805">Transcription regulation</keyword>
<evidence type="ECO:0000256" key="1">
    <source>
        <dbReference type="ARBA" id="ARBA00022491"/>
    </source>
</evidence>
<organism evidence="7 8">
    <name type="scientific">Okibacterium fritillariae</name>
    <dbReference type="NCBI Taxonomy" id="123320"/>
    <lineage>
        <taxon>Bacteria</taxon>
        <taxon>Bacillati</taxon>
        <taxon>Actinomycetota</taxon>
        <taxon>Actinomycetes</taxon>
        <taxon>Micrococcales</taxon>
        <taxon>Microbacteriaceae</taxon>
        <taxon>Okibacterium</taxon>
    </lineage>
</organism>
<dbReference type="InterPro" id="IPR036271">
    <property type="entry name" value="Tet_transcr_reg_TetR-rel_C_sf"/>
</dbReference>
<evidence type="ECO:0000313" key="7">
    <source>
        <dbReference type="EMBL" id="SKC60671.1"/>
    </source>
</evidence>
<evidence type="ECO:0000259" key="6">
    <source>
        <dbReference type="PROSITE" id="PS50977"/>
    </source>
</evidence>
<keyword evidence="4" id="KW-0804">Transcription</keyword>
<dbReference type="InterPro" id="IPR001647">
    <property type="entry name" value="HTH_TetR"/>
</dbReference>
<dbReference type="PROSITE" id="PS50977">
    <property type="entry name" value="HTH_TETR_2"/>
    <property type="match status" value="1"/>
</dbReference>
<keyword evidence="3 5" id="KW-0238">DNA-binding</keyword>
<evidence type="ECO:0000313" key="8">
    <source>
        <dbReference type="Proteomes" id="UP000190857"/>
    </source>
</evidence>
<dbReference type="RefSeq" id="WP_079728140.1">
    <property type="nucleotide sequence ID" value="NZ_FUZP01000002.1"/>
</dbReference>
<dbReference type="PROSITE" id="PS01081">
    <property type="entry name" value="HTH_TETR_1"/>
    <property type="match status" value="1"/>
</dbReference>
<dbReference type="Gene3D" id="1.10.357.10">
    <property type="entry name" value="Tetracycline Repressor, domain 2"/>
    <property type="match status" value="1"/>
</dbReference>
<evidence type="ECO:0000256" key="4">
    <source>
        <dbReference type="ARBA" id="ARBA00023163"/>
    </source>
</evidence>
<dbReference type="Pfam" id="PF13977">
    <property type="entry name" value="TetR_C_6"/>
    <property type="match status" value="1"/>
</dbReference>
<keyword evidence="1" id="KW-0678">Repressor</keyword>
<dbReference type="PANTHER" id="PTHR30055">
    <property type="entry name" value="HTH-TYPE TRANSCRIPTIONAL REGULATOR RUTR"/>
    <property type="match status" value="1"/>
</dbReference>
<dbReference type="Pfam" id="PF00440">
    <property type="entry name" value="TetR_N"/>
    <property type="match status" value="1"/>
</dbReference>
<dbReference type="InterPro" id="IPR050109">
    <property type="entry name" value="HTH-type_TetR-like_transc_reg"/>
</dbReference>
<evidence type="ECO:0000256" key="2">
    <source>
        <dbReference type="ARBA" id="ARBA00023015"/>
    </source>
</evidence>
<dbReference type="GO" id="GO:0003700">
    <property type="term" value="F:DNA-binding transcription factor activity"/>
    <property type="evidence" value="ECO:0007669"/>
    <property type="project" value="TreeGrafter"/>
</dbReference>
<dbReference type="Proteomes" id="UP000190857">
    <property type="component" value="Unassembled WGS sequence"/>
</dbReference>
<dbReference type="InterPro" id="IPR039538">
    <property type="entry name" value="BetI_C"/>
</dbReference>
<dbReference type="STRING" id="123320.SAMN06309945_2063"/>
<dbReference type="AlphaFoldDB" id="A0A1T5KAI1"/>
<reference evidence="7 8" key="1">
    <citation type="submission" date="2017-02" db="EMBL/GenBank/DDBJ databases">
        <authorList>
            <person name="Peterson S.W."/>
        </authorList>
    </citation>
    <scope>NUCLEOTIDE SEQUENCE [LARGE SCALE GENOMIC DNA]</scope>
    <source>
        <strain evidence="7 8">VKM Ac-2059</strain>
    </source>
</reference>
<proteinExistence type="predicted"/>